<dbReference type="InterPro" id="IPR024192">
    <property type="entry name" value="Fosfomycin_R_FomA-type"/>
</dbReference>
<evidence type="ECO:0000256" key="3">
    <source>
        <dbReference type="ARBA" id="ARBA00017267"/>
    </source>
</evidence>
<sequence length="263" mass="28809">MKELILIKLGGSLITDKSKPYSARNSVINRLAKEVKSALKTKKARIIIANGSGSFGHSAASIYKTQEGIINKNSLKGFSVVADAAIQINRIVINEFLKFGLPVVSFSPLSFIIASEKNPRKLFIEPLINALNLGLIPVIYGDVVIDYKRGFCILSGEKTLTILAKKLKSDYTKIRIIYCGDTDGVLDKYGKTIPLINDSVFNKIRKDIKGSKAIDVTGGMLHKVQESLISAKIGTKILIINGMRINELEKAILEKGYKGTLVK</sequence>
<feature type="binding site" evidence="10">
    <location>
        <begin position="8"/>
        <end position="12"/>
    </location>
    <ligand>
        <name>ATP</name>
        <dbReference type="ChEBI" id="CHEBI:30616"/>
    </ligand>
</feature>
<proteinExistence type="inferred from homology"/>
<keyword evidence="7 10" id="KW-0067">ATP-binding</keyword>
<feature type="binding site" evidence="10">
    <location>
        <position position="219"/>
    </location>
    <ligand>
        <name>ATP</name>
        <dbReference type="ChEBI" id="CHEBI:30616"/>
    </ligand>
</feature>
<dbReference type="EMBL" id="LBVW01000002">
    <property type="protein sequence ID" value="KKQ94410.1"/>
    <property type="molecule type" value="Genomic_DNA"/>
</dbReference>
<evidence type="ECO:0000256" key="10">
    <source>
        <dbReference type="PIRSR" id="PIRSR016496-1"/>
    </source>
</evidence>
<keyword evidence="5 10" id="KW-0547">Nucleotide-binding</keyword>
<keyword evidence="8" id="KW-0414">Isoprene biosynthesis</keyword>
<dbReference type="AlphaFoldDB" id="A0A0G0M261"/>
<evidence type="ECO:0000259" key="12">
    <source>
        <dbReference type="Pfam" id="PF00696"/>
    </source>
</evidence>
<accession>A0A0G0M261</accession>
<evidence type="ECO:0000256" key="2">
    <source>
        <dbReference type="ARBA" id="ARBA00012908"/>
    </source>
</evidence>
<evidence type="ECO:0000256" key="5">
    <source>
        <dbReference type="ARBA" id="ARBA00022741"/>
    </source>
</evidence>
<keyword evidence="4" id="KW-0808">Transferase</keyword>
<evidence type="ECO:0000256" key="1">
    <source>
        <dbReference type="ARBA" id="ARBA00010540"/>
    </source>
</evidence>
<dbReference type="GO" id="GO:0102043">
    <property type="term" value="F:isopentenyl phosphate kinase activity"/>
    <property type="evidence" value="ECO:0007669"/>
    <property type="project" value="UniProtKB-EC"/>
</dbReference>
<feature type="site" description="Transition state stabilizer" evidence="11">
    <location>
        <position position="17"/>
    </location>
</feature>
<feature type="domain" description="Aspartate/glutamate/uridylate kinase" evidence="12">
    <location>
        <begin position="4"/>
        <end position="241"/>
    </location>
</feature>
<dbReference type="EC" id="2.7.4.26" evidence="2"/>
<dbReference type="PIRSF" id="PIRSF016496">
    <property type="entry name" value="Kin_FomA"/>
    <property type="match status" value="1"/>
</dbReference>
<feature type="binding site" evidence="10">
    <location>
        <position position="181"/>
    </location>
    <ligand>
        <name>ATP</name>
        <dbReference type="ChEBI" id="CHEBI:30616"/>
    </ligand>
</feature>
<organism evidence="13 14">
    <name type="scientific">Candidatus Woesebacteria bacterium GW2011_GWB1_39_10b</name>
    <dbReference type="NCBI Taxonomy" id="1618573"/>
    <lineage>
        <taxon>Bacteria</taxon>
        <taxon>Candidatus Woeseibacteriota</taxon>
    </lineage>
</organism>
<evidence type="ECO:0000256" key="7">
    <source>
        <dbReference type="ARBA" id="ARBA00022840"/>
    </source>
</evidence>
<dbReference type="GO" id="GO:0005524">
    <property type="term" value="F:ATP binding"/>
    <property type="evidence" value="ECO:0007669"/>
    <property type="project" value="UniProtKB-KW"/>
</dbReference>
<dbReference type="SUPFAM" id="SSF53633">
    <property type="entry name" value="Carbamate kinase-like"/>
    <property type="match status" value="1"/>
</dbReference>
<protein>
    <recommendedName>
        <fullName evidence="3">Isopentenyl phosphate kinase</fullName>
        <ecNumber evidence="2">2.7.4.26</ecNumber>
    </recommendedName>
</protein>
<dbReference type="PANTHER" id="PTHR43654:SF1">
    <property type="entry name" value="ISOPENTENYL PHOSPHATE KINASE"/>
    <property type="match status" value="1"/>
</dbReference>
<keyword evidence="6 13" id="KW-0418">Kinase</keyword>
<dbReference type="STRING" id="1618573.UT19_C0002G0052"/>
<feature type="binding site" evidence="10">
    <location>
        <position position="52"/>
    </location>
    <ligand>
        <name>substrate</name>
    </ligand>
</feature>
<dbReference type="Proteomes" id="UP000034932">
    <property type="component" value="Unassembled WGS sequence"/>
</dbReference>
<dbReference type="Pfam" id="PF00696">
    <property type="entry name" value="AA_kinase"/>
    <property type="match status" value="1"/>
</dbReference>
<evidence type="ECO:0000256" key="11">
    <source>
        <dbReference type="PIRSR" id="PIRSR016496-2"/>
    </source>
</evidence>
<evidence type="ECO:0000313" key="14">
    <source>
        <dbReference type="Proteomes" id="UP000034932"/>
    </source>
</evidence>
<dbReference type="GO" id="GO:0016301">
    <property type="term" value="F:kinase activity"/>
    <property type="evidence" value="ECO:0007669"/>
    <property type="project" value="UniProtKB-KW"/>
</dbReference>
<feature type="binding site" evidence="10">
    <location>
        <position position="57"/>
    </location>
    <ligand>
        <name>substrate</name>
    </ligand>
</feature>
<evidence type="ECO:0000256" key="6">
    <source>
        <dbReference type="ARBA" id="ARBA00022777"/>
    </source>
</evidence>
<evidence type="ECO:0000256" key="8">
    <source>
        <dbReference type="ARBA" id="ARBA00023229"/>
    </source>
</evidence>
<feature type="binding site" evidence="10">
    <location>
        <position position="223"/>
    </location>
    <ligand>
        <name>ATP</name>
        <dbReference type="ChEBI" id="CHEBI:30616"/>
    </ligand>
</feature>
<evidence type="ECO:0000313" key="13">
    <source>
        <dbReference type="EMBL" id="KKQ94410.1"/>
    </source>
</evidence>
<comment type="similarity">
    <text evidence="1">Belongs to the isopentenyl phosphate kinase family.</text>
</comment>
<gene>
    <name evidence="13" type="ORF">UT19_C0002G0052</name>
</gene>
<dbReference type="InterPro" id="IPR036393">
    <property type="entry name" value="AceGlu_kinase-like_sf"/>
</dbReference>
<dbReference type="GO" id="GO:0016114">
    <property type="term" value="P:terpenoid biosynthetic process"/>
    <property type="evidence" value="ECO:0007669"/>
    <property type="project" value="TreeGrafter"/>
</dbReference>
<evidence type="ECO:0000256" key="4">
    <source>
        <dbReference type="ARBA" id="ARBA00022679"/>
    </source>
</evidence>
<name>A0A0G0M261_9BACT</name>
<feature type="binding site" evidence="10">
    <location>
        <position position="53"/>
    </location>
    <ligand>
        <name>ATP</name>
        <dbReference type="ChEBI" id="CHEBI:30616"/>
    </ligand>
</feature>
<dbReference type="Gene3D" id="3.40.1160.10">
    <property type="entry name" value="Acetylglutamate kinase-like"/>
    <property type="match status" value="1"/>
</dbReference>
<dbReference type="InterPro" id="IPR001048">
    <property type="entry name" value="Asp/Glu/Uridylate_kinase"/>
</dbReference>
<dbReference type="NCBIfam" id="NF040647">
    <property type="entry name" value="IPPK_Arch"/>
    <property type="match status" value="1"/>
</dbReference>
<reference evidence="13 14" key="1">
    <citation type="journal article" date="2015" name="Nature">
        <title>rRNA introns, odd ribosomes, and small enigmatic genomes across a large radiation of phyla.</title>
        <authorList>
            <person name="Brown C.T."/>
            <person name="Hug L.A."/>
            <person name="Thomas B.C."/>
            <person name="Sharon I."/>
            <person name="Castelle C.J."/>
            <person name="Singh A."/>
            <person name="Wilkins M.J."/>
            <person name="Williams K.H."/>
            <person name="Banfield J.F."/>
        </authorList>
    </citation>
    <scope>NUCLEOTIDE SEQUENCE [LARGE SCALE GENOMIC DNA]</scope>
</reference>
<dbReference type="GO" id="GO:0005829">
    <property type="term" value="C:cytosol"/>
    <property type="evidence" value="ECO:0007669"/>
    <property type="project" value="TreeGrafter"/>
</dbReference>
<comment type="caution">
    <text evidence="13">The sequence shown here is derived from an EMBL/GenBank/DDBJ whole genome shotgun (WGS) entry which is preliminary data.</text>
</comment>
<dbReference type="PANTHER" id="PTHR43654">
    <property type="entry name" value="GLUTAMATE 5-KINASE"/>
    <property type="match status" value="1"/>
</dbReference>
<evidence type="ECO:0000256" key="9">
    <source>
        <dbReference type="ARBA" id="ARBA00049063"/>
    </source>
</evidence>
<comment type="catalytic activity">
    <reaction evidence="9">
        <text>isopentenyl phosphate + ATP = isopentenyl diphosphate + ADP</text>
        <dbReference type="Rhea" id="RHEA:33963"/>
        <dbReference type="ChEBI" id="CHEBI:30616"/>
        <dbReference type="ChEBI" id="CHEBI:65078"/>
        <dbReference type="ChEBI" id="CHEBI:128769"/>
        <dbReference type="ChEBI" id="CHEBI:456216"/>
        <dbReference type="EC" id="2.7.4.26"/>
    </reaction>
</comment>
<feature type="binding site" evidence="10">
    <location>
        <position position="156"/>
    </location>
    <ligand>
        <name>substrate</name>
    </ligand>
</feature>